<dbReference type="OrthoDB" id="1066691at2759"/>
<proteinExistence type="predicted"/>
<dbReference type="AlphaFoldDB" id="A0A6D2I3Y5"/>
<name>A0A6D2I3Y5_9BRAS</name>
<organism evidence="2 4">
    <name type="scientific">Microthlaspi erraticum</name>
    <dbReference type="NCBI Taxonomy" id="1685480"/>
    <lineage>
        <taxon>Eukaryota</taxon>
        <taxon>Viridiplantae</taxon>
        <taxon>Streptophyta</taxon>
        <taxon>Embryophyta</taxon>
        <taxon>Tracheophyta</taxon>
        <taxon>Spermatophyta</taxon>
        <taxon>Magnoliopsida</taxon>
        <taxon>eudicotyledons</taxon>
        <taxon>Gunneridae</taxon>
        <taxon>Pentapetalae</taxon>
        <taxon>rosids</taxon>
        <taxon>malvids</taxon>
        <taxon>Brassicales</taxon>
        <taxon>Brassicaceae</taxon>
        <taxon>Coluteocarpeae</taxon>
        <taxon>Microthlaspi</taxon>
    </lineage>
</organism>
<protein>
    <recommendedName>
        <fullName evidence="1">F-box domain-containing protein</fullName>
    </recommendedName>
</protein>
<dbReference type="InterPro" id="IPR036047">
    <property type="entry name" value="F-box-like_dom_sf"/>
</dbReference>
<keyword evidence="4" id="KW-1185">Reference proteome</keyword>
<dbReference type="Proteomes" id="UP000467841">
    <property type="component" value="Unassembled WGS sequence"/>
</dbReference>
<dbReference type="SUPFAM" id="SSF81383">
    <property type="entry name" value="F-box domain"/>
    <property type="match status" value="1"/>
</dbReference>
<evidence type="ECO:0000313" key="2">
    <source>
        <dbReference type="EMBL" id="CAA7020088.1"/>
    </source>
</evidence>
<evidence type="ECO:0000313" key="3">
    <source>
        <dbReference type="EMBL" id="CAA7024292.1"/>
    </source>
</evidence>
<dbReference type="InterPro" id="IPR001810">
    <property type="entry name" value="F-box_dom"/>
</dbReference>
<reference evidence="2 4" key="1">
    <citation type="submission" date="2020-01" db="EMBL/GenBank/DDBJ databases">
        <authorList>
            <person name="Mishra B."/>
        </authorList>
    </citation>
    <scope>NUCLEOTIDE SEQUENCE [LARGE SCALE GENOMIC DNA]</scope>
</reference>
<evidence type="ECO:0000313" key="4">
    <source>
        <dbReference type="Proteomes" id="UP000467841"/>
    </source>
</evidence>
<sequence>MDSLPFHLLEEILFKLDRKSLAMMQCTEKSINSHVSDDPYFKPEYLSRFRLMDHSESKLVREIVCGSGTESELECDEINQSDGTTAQVFETVRLSSEMVKETKEEGCFDGVVGDFSSAMEVDEKVDEVMTMAGHDKRVSSLSTIIMRLIHEVSPNVRSLLKRKETQLGKRLLIEEGEGKKLKRKVCSGSKFLNVESINKRIRVK</sequence>
<dbReference type="EMBL" id="CACVBM020000888">
    <property type="protein sequence ID" value="CAA7024292.1"/>
    <property type="molecule type" value="Genomic_DNA"/>
</dbReference>
<accession>A0A6D2I3Y5</accession>
<gene>
    <name evidence="3" type="ORF">MERR_LOCUS11527</name>
    <name evidence="2" type="ORF">MERR_LOCUS7323</name>
</gene>
<feature type="domain" description="F-box" evidence="1">
    <location>
        <begin position="1"/>
        <end position="44"/>
    </location>
</feature>
<dbReference type="PROSITE" id="PS50181">
    <property type="entry name" value="FBOX"/>
    <property type="match status" value="1"/>
</dbReference>
<dbReference type="EMBL" id="CACVBM020000521">
    <property type="protein sequence ID" value="CAA7020088.1"/>
    <property type="molecule type" value="Genomic_DNA"/>
</dbReference>
<evidence type="ECO:0000259" key="1">
    <source>
        <dbReference type="PROSITE" id="PS50181"/>
    </source>
</evidence>